<keyword evidence="1" id="KW-0732">Signal</keyword>
<evidence type="ECO:0000313" key="3">
    <source>
        <dbReference type="Proteomes" id="UP001153365"/>
    </source>
</evidence>
<evidence type="ECO:0000313" key="2">
    <source>
        <dbReference type="EMBL" id="CAH7685521.1"/>
    </source>
</evidence>
<organism evidence="2 3">
    <name type="scientific">Phakopsora pachyrhizi</name>
    <name type="common">Asian soybean rust disease fungus</name>
    <dbReference type="NCBI Taxonomy" id="170000"/>
    <lineage>
        <taxon>Eukaryota</taxon>
        <taxon>Fungi</taxon>
        <taxon>Dikarya</taxon>
        <taxon>Basidiomycota</taxon>
        <taxon>Pucciniomycotina</taxon>
        <taxon>Pucciniomycetes</taxon>
        <taxon>Pucciniales</taxon>
        <taxon>Phakopsoraceae</taxon>
        <taxon>Phakopsora</taxon>
    </lineage>
</organism>
<evidence type="ECO:0000256" key="1">
    <source>
        <dbReference type="SAM" id="SignalP"/>
    </source>
</evidence>
<feature type="chain" id="PRO_5043325675" evidence="1">
    <location>
        <begin position="23"/>
        <end position="70"/>
    </location>
</feature>
<dbReference type="Proteomes" id="UP001153365">
    <property type="component" value="Unassembled WGS sequence"/>
</dbReference>
<comment type="caution">
    <text evidence="2">The sequence shown here is derived from an EMBL/GenBank/DDBJ whole genome shotgun (WGS) entry which is preliminary data.</text>
</comment>
<dbReference type="AlphaFoldDB" id="A0AAV0BEH6"/>
<feature type="signal peptide" evidence="1">
    <location>
        <begin position="1"/>
        <end position="22"/>
    </location>
</feature>
<sequence>KKGCPAVWGMVFLVSSSEISWTGHPGVGSCGNCSGHQPTCHPRSLIQLRKMVQVHWCVATKSSVKTFLCL</sequence>
<accession>A0AAV0BEH6</accession>
<keyword evidence="3" id="KW-1185">Reference proteome</keyword>
<dbReference type="EMBL" id="CALTRL010005729">
    <property type="protein sequence ID" value="CAH7685521.1"/>
    <property type="molecule type" value="Genomic_DNA"/>
</dbReference>
<gene>
    <name evidence="2" type="ORF">PPACK8108_LOCUS20063</name>
</gene>
<protein>
    <submittedName>
        <fullName evidence="2">Expressed protein</fullName>
    </submittedName>
</protein>
<reference evidence="2" key="1">
    <citation type="submission" date="2022-06" db="EMBL/GenBank/DDBJ databases">
        <authorList>
            <consortium name="SYNGENTA / RWTH Aachen University"/>
        </authorList>
    </citation>
    <scope>NUCLEOTIDE SEQUENCE</scope>
</reference>
<feature type="non-terminal residue" evidence="2">
    <location>
        <position position="1"/>
    </location>
</feature>
<name>A0AAV0BEH6_PHAPC</name>
<proteinExistence type="predicted"/>